<evidence type="ECO:0000313" key="2">
    <source>
        <dbReference type="Proteomes" id="UP001148737"/>
    </source>
</evidence>
<evidence type="ECO:0000313" key="1">
    <source>
        <dbReference type="EMBL" id="KAJ3492796.1"/>
    </source>
</evidence>
<gene>
    <name evidence="1" type="ORF">NLG97_g5147</name>
</gene>
<reference evidence="1" key="1">
    <citation type="submission" date="2022-07" db="EMBL/GenBank/DDBJ databases">
        <title>Genome Sequence of Lecanicillium saksenae.</title>
        <authorList>
            <person name="Buettner E."/>
        </authorList>
    </citation>
    <scope>NUCLEOTIDE SEQUENCE</scope>
    <source>
        <strain evidence="1">VT-O1</strain>
    </source>
</reference>
<sequence length="501" mass="54136">MEKPSPATSISPSTASGSSNPPAQPTYTTAGTIYNPSSCQPLQPPTRRGRSSKWTTGGTYPDLSLLPRSLLASLQAKSTGRSSPYQAAQYAPLQQNYDRAANPVTRNGYIDDGMAGRRTGSPTPEAEDLMAYIASDRDHDGDDEDEDDDGSDNIMQGLTVKSLHNLASYPNPIQKKAQRALLRPVRPRVNAPAASGDTVFRSLEQRYSPDTGFTDVWFRPRLSNSDSVASQLMAKAELQSITERGQYEVQNPALDDDIEQNTAWLANLALGAPRPLTAGPPGQRQYRASTFKSTFKALNTDVKAGKQIEQDEAYAITAQVLQHAGIDDDAGGKLEGSLSRHGSEASYYMQPFQGSQTLQAMPPNVGYGSVGSHDKTNGGDVEFAAPVAAARPEWGMPASCAAVRSPRNPEYEASFAAYMEKMNKLWYHGCETLCKEDGNKGGDACVGVIGDRRPGHGNRHEELKVAEANKMSAADYAKPLLDMVMANLERSLKELKKQGAQ</sequence>
<keyword evidence="2" id="KW-1185">Reference proteome</keyword>
<proteinExistence type="predicted"/>
<dbReference type="Proteomes" id="UP001148737">
    <property type="component" value="Unassembled WGS sequence"/>
</dbReference>
<dbReference type="EMBL" id="JANAKD010000558">
    <property type="protein sequence ID" value="KAJ3492796.1"/>
    <property type="molecule type" value="Genomic_DNA"/>
</dbReference>
<protein>
    <submittedName>
        <fullName evidence="1">Uncharacterized protein</fullName>
    </submittedName>
</protein>
<accession>A0ACC1QVV0</accession>
<name>A0ACC1QVV0_9HYPO</name>
<organism evidence="1 2">
    <name type="scientific">Lecanicillium saksenae</name>
    <dbReference type="NCBI Taxonomy" id="468837"/>
    <lineage>
        <taxon>Eukaryota</taxon>
        <taxon>Fungi</taxon>
        <taxon>Dikarya</taxon>
        <taxon>Ascomycota</taxon>
        <taxon>Pezizomycotina</taxon>
        <taxon>Sordariomycetes</taxon>
        <taxon>Hypocreomycetidae</taxon>
        <taxon>Hypocreales</taxon>
        <taxon>Cordycipitaceae</taxon>
        <taxon>Lecanicillium</taxon>
    </lineage>
</organism>
<comment type="caution">
    <text evidence="1">The sequence shown here is derived from an EMBL/GenBank/DDBJ whole genome shotgun (WGS) entry which is preliminary data.</text>
</comment>